<evidence type="ECO:0000313" key="8">
    <source>
        <dbReference type="Proteomes" id="UP000660021"/>
    </source>
</evidence>
<dbReference type="PROSITE" id="PS50889">
    <property type="entry name" value="S4"/>
    <property type="match status" value="1"/>
</dbReference>
<dbReference type="InterPro" id="IPR002942">
    <property type="entry name" value="S4_RNA-bd"/>
</dbReference>
<keyword evidence="8" id="KW-1185">Reference proteome</keyword>
<dbReference type="Gene3D" id="3.30.70.580">
    <property type="entry name" value="Pseudouridine synthase I, catalytic domain, N-terminal subdomain"/>
    <property type="match status" value="1"/>
</dbReference>
<dbReference type="SUPFAM" id="SSF55174">
    <property type="entry name" value="Alpha-L RNA-binding motif"/>
    <property type="match status" value="1"/>
</dbReference>
<dbReference type="CDD" id="cd02553">
    <property type="entry name" value="PseudoU_synth_RsuA"/>
    <property type="match status" value="1"/>
</dbReference>
<dbReference type="SUPFAM" id="SSF55120">
    <property type="entry name" value="Pseudouridine synthase"/>
    <property type="match status" value="1"/>
</dbReference>
<name>A0ABR7HQ76_9FIRM</name>
<accession>A0ABR7HQ76</accession>
<dbReference type="CDD" id="cd00165">
    <property type="entry name" value="S4"/>
    <property type="match status" value="1"/>
</dbReference>
<sequence>MERLDKILSGTGRWSRREVKELVRAGRVTVNGSKARSAEEKYDREGLVLEVDGLPVSGEKYTYLMLHKPGGVVSATEDPRQKTVLDLLPPHLKRIGLFPAGRLDRDTEGLLLLTNDGALAHDLLSPRKHVDKTYFVRVDGVLNQEDCAAFAAGMKLEDGLECLPAGLERLERPDEGIVTLREGKYHQIKRMLEDRGKPVVYLKRLTMGPLVLDPSLEKGQWRPLSAEEVQALREHGPRAGRKETL</sequence>
<dbReference type="InterPro" id="IPR050343">
    <property type="entry name" value="RsuA_PseudoU_synthase"/>
</dbReference>
<dbReference type="NCBIfam" id="TIGR00093">
    <property type="entry name" value="pseudouridine synthase"/>
    <property type="match status" value="1"/>
</dbReference>
<dbReference type="EC" id="5.4.99.-" evidence="5"/>
<evidence type="ECO:0000256" key="4">
    <source>
        <dbReference type="PROSITE-ProRule" id="PRU00182"/>
    </source>
</evidence>
<dbReference type="InterPro" id="IPR020103">
    <property type="entry name" value="PsdUridine_synth_cat_dom_sf"/>
</dbReference>
<evidence type="ECO:0000256" key="2">
    <source>
        <dbReference type="ARBA" id="ARBA00022884"/>
    </source>
</evidence>
<dbReference type="PROSITE" id="PS01149">
    <property type="entry name" value="PSI_RSU"/>
    <property type="match status" value="1"/>
</dbReference>
<dbReference type="SMART" id="SM00363">
    <property type="entry name" value="S4"/>
    <property type="match status" value="1"/>
</dbReference>
<evidence type="ECO:0000256" key="3">
    <source>
        <dbReference type="ARBA" id="ARBA00023235"/>
    </source>
</evidence>
<dbReference type="InterPro" id="IPR042092">
    <property type="entry name" value="PsdUridine_s_RsuA/RluB/E/F_cat"/>
</dbReference>
<comment type="similarity">
    <text evidence="1 5">Belongs to the pseudouridine synthase RsuA family.</text>
</comment>
<dbReference type="InterPro" id="IPR036986">
    <property type="entry name" value="S4_RNA-bd_sf"/>
</dbReference>
<dbReference type="InterPro" id="IPR018496">
    <property type="entry name" value="PsdUridine_synth_RsuA/RluB_CS"/>
</dbReference>
<dbReference type="EMBL" id="JACOPR010000001">
    <property type="protein sequence ID" value="MBC5729669.1"/>
    <property type="molecule type" value="Genomic_DNA"/>
</dbReference>
<dbReference type="Proteomes" id="UP000660021">
    <property type="component" value="Unassembled WGS sequence"/>
</dbReference>
<dbReference type="Gene3D" id="3.10.290.10">
    <property type="entry name" value="RNA-binding S4 domain"/>
    <property type="match status" value="1"/>
</dbReference>
<feature type="domain" description="RNA-binding S4" evidence="6">
    <location>
        <begin position="2"/>
        <end position="62"/>
    </location>
</feature>
<dbReference type="InterPro" id="IPR020094">
    <property type="entry name" value="TruA/RsuA/RluB/E/F_N"/>
</dbReference>
<dbReference type="RefSeq" id="WP_186962919.1">
    <property type="nucleotide sequence ID" value="NZ_JACOPR010000001.1"/>
</dbReference>
<gene>
    <name evidence="7" type="ORF">H8S34_02330</name>
</gene>
<keyword evidence="3 5" id="KW-0413">Isomerase</keyword>
<dbReference type="Pfam" id="PF01479">
    <property type="entry name" value="S4"/>
    <property type="match status" value="1"/>
</dbReference>
<evidence type="ECO:0000259" key="6">
    <source>
        <dbReference type="SMART" id="SM00363"/>
    </source>
</evidence>
<keyword evidence="2 4" id="KW-0694">RNA-binding</keyword>
<dbReference type="Pfam" id="PF00849">
    <property type="entry name" value="PseudoU_synth_2"/>
    <property type="match status" value="1"/>
</dbReference>
<evidence type="ECO:0000256" key="5">
    <source>
        <dbReference type="RuleBase" id="RU003887"/>
    </source>
</evidence>
<organism evidence="7 8">
    <name type="scientific">Pseudoflavonifractor hominis</name>
    <dbReference type="NCBI Taxonomy" id="2763059"/>
    <lineage>
        <taxon>Bacteria</taxon>
        <taxon>Bacillati</taxon>
        <taxon>Bacillota</taxon>
        <taxon>Clostridia</taxon>
        <taxon>Eubacteriales</taxon>
        <taxon>Oscillospiraceae</taxon>
        <taxon>Pseudoflavonifractor</taxon>
    </lineage>
</organism>
<dbReference type="InterPro" id="IPR006145">
    <property type="entry name" value="PsdUridine_synth_RsuA/RluA"/>
</dbReference>
<dbReference type="PANTHER" id="PTHR47683:SF4">
    <property type="entry name" value="PSEUDOURIDINE SYNTHASE"/>
    <property type="match status" value="1"/>
</dbReference>
<protein>
    <recommendedName>
        <fullName evidence="5">Pseudouridine synthase</fullName>
        <ecNumber evidence="5">5.4.99.-</ecNumber>
    </recommendedName>
</protein>
<evidence type="ECO:0000256" key="1">
    <source>
        <dbReference type="ARBA" id="ARBA00008348"/>
    </source>
</evidence>
<reference evidence="7 8" key="1">
    <citation type="submission" date="2020-08" db="EMBL/GenBank/DDBJ databases">
        <title>Genome public.</title>
        <authorList>
            <person name="Liu C."/>
            <person name="Sun Q."/>
        </authorList>
    </citation>
    <scope>NUCLEOTIDE SEQUENCE [LARGE SCALE GENOMIC DNA]</scope>
    <source>
        <strain evidence="7 8">New-38</strain>
    </source>
</reference>
<comment type="caution">
    <text evidence="7">The sequence shown here is derived from an EMBL/GenBank/DDBJ whole genome shotgun (WGS) entry which is preliminary data.</text>
</comment>
<dbReference type="Gene3D" id="3.30.70.1560">
    <property type="entry name" value="Alpha-L RNA-binding motif"/>
    <property type="match status" value="1"/>
</dbReference>
<dbReference type="PANTHER" id="PTHR47683">
    <property type="entry name" value="PSEUDOURIDINE SYNTHASE FAMILY PROTEIN-RELATED"/>
    <property type="match status" value="1"/>
</dbReference>
<proteinExistence type="inferred from homology"/>
<evidence type="ECO:0000313" key="7">
    <source>
        <dbReference type="EMBL" id="MBC5729669.1"/>
    </source>
</evidence>
<dbReference type="InterPro" id="IPR000748">
    <property type="entry name" value="PsdUridine_synth_RsuA/RluB/E/F"/>
</dbReference>